<feature type="compositionally biased region" description="Polar residues" evidence="1">
    <location>
        <begin position="15"/>
        <end position="27"/>
    </location>
</feature>
<dbReference type="InterPro" id="IPR029063">
    <property type="entry name" value="SAM-dependent_MTases_sf"/>
</dbReference>
<dbReference type="Gene3D" id="3.40.50.150">
    <property type="entry name" value="Vaccinia Virus protein VP39"/>
    <property type="match status" value="1"/>
</dbReference>
<evidence type="ECO:0000313" key="2">
    <source>
        <dbReference type="EMBL" id="KAA8903044.1"/>
    </source>
</evidence>
<dbReference type="OrthoDB" id="2013972at2759"/>
<feature type="region of interest" description="Disordered" evidence="1">
    <location>
        <begin position="1"/>
        <end position="27"/>
    </location>
</feature>
<dbReference type="PANTHER" id="PTHR43591:SF10">
    <property type="entry name" value="ABC TRANSMEMBRANE TYPE-1 DOMAIN-CONTAINING PROTEIN-RELATED"/>
    <property type="match status" value="1"/>
</dbReference>
<dbReference type="CDD" id="cd02440">
    <property type="entry name" value="AdoMet_MTases"/>
    <property type="match status" value="1"/>
</dbReference>
<name>A0A5J5ET16_9PEZI</name>
<sequence length="334" mass="37606">MCNSDIEVDPAVLGSESSDYASSGYETSTQSITSSVHQYVIENGRRYHSYFGLDKNPMPTDEAEQDRLDMHHESFLMLLDGELHVAPIKEPHRILDVGTGTGIWAIDAADRYPGAEVIGTDISPIQPGWVPPNCKFEIDDAEQEWTYRPDSFDFIHVRNFTFSCNSWPKFMASLYKHTTPGGYVELQELGGVLHSDDGTMSDDNAAKRHLELQVEALAKMGRPTHTGRTLKALFEQAGFEDVTVRDVKHPLGPWPKDKRLKHIGAMMLLNCATAFEAYGLALFTRVLQLGHDEALQLCREAFDAVKNRHNHTYTYFHVVYGRKPEHPSPRSSPE</sequence>
<proteinExistence type="predicted"/>
<dbReference type="AlphaFoldDB" id="A0A5J5ET16"/>
<keyword evidence="2" id="KW-0489">Methyltransferase</keyword>
<dbReference type="GO" id="GO:0032259">
    <property type="term" value="P:methylation"/>
    <property type="evidence" value="ECO:0007669"/>
    <property type="project" value="UniProtKB-KW"/>
</dbReference>
<dbReference type="EMBL" id="VXIS01000123">
    <property type="protein sequence ID" value="KAA8903044.1"/>
    <property type="molecule type" value="Genomic_DNA"/>
</dbReference>
<accession>A0A5J5ET16</accession>
<evidence type="ECO:0000256" key="1">
    <source>
        <dbReference type="SAM" id="MobiDB-lite"/>
    </source>
</evidence>
<gene>
    <name evidence="2" type="ORF">FN846DRAFT_954726</name>
</gene>
<dbReference type="Pfam" id="PF13489">
    <property type="entry name" value="Methyltransf_23"/>
    <property type="match status" value="1"/>
</dbReference>
<dbReference type="SUPFAM" id="SSF53335">
    <property type="entry name" value="S-adenosyl-L-methionine-dependent methyltransferases"/>
    <property type="match status" value="1"/>
</dbReference>
<evidence type="ECO:0000313" key="3">
    <source>
        <dbReference type="Proteomes" id="UP000326924"/>
    </source>
</evidence>
<organism evidence="2 3">
    <name type="scientific">Sphaerosporella brunnea</name>
    <dbReference type="NCBI Taxonomy" id="1250544"/>
    <lineage>
        <taxon>Eukaryota</taxon>
        <taxon>Fungi</taxon>
        <taxon>Dikarya</taxon>
        <taxon>Ascomycota</taxon>
        <taxon>Pezizomycotina</taxon>
        <taxon>Pezizomycetes</taxon>
        <taxon>Pezizales</taxon>
        <taxon>Pyronemataceae</taxon>
        <taxon>Sphaerosporella</taxon>
    </lineage>
</organism>
<dbReference type="PANTHER" id="PTHR43591">
    <property type="entry name" value="METHYLTRANSFERASE"/>
    <property type="match status" value="1"/>
</dbReference>
<dbReference type="InParanoid" id="A0A5J5ET16"/>
<reference evidence="2 3" key="1">
    <citation type="submission" date="2019-09" db="EMBL/GenBank/DDBJ databases">
        <title>Draft genome of the ectomycorrhizal ascomycete Sphaerosporella brunnea.</title>
        <authorList>
            <consortium name="DOE Joint Genome Institute"/>
            <person name="Benucci G.M."/>
            <person name="Marozzi G."/>
            <person name="Antonielli L."/>
            <person name="Sanchez S."/>
            <person name="Marco P."/>
            <person name="Wang X."/>
            <person name="Falini L.B."/>
            <person name="Barry K."/>
            <person name="Haridas S."/>
            <person name="Lipzen A."/>
            <person name="Labutti K."/>
            <person name="Grigoriev I.V."/>
            <person name="Murat C."/>
            <person name="Martin F."/>
            <person name="Albertini E."/>
            <person name="Donnini D."/>
            <person name="Bonito G."/>
        </authorList>
    </citation>
    <scope>NUCLEOTIDE SEQUENCE [LARGE SCALE GENOMIC DNA]</scope>
    <source>
        <strain evidence="2 3">Sb_GMNB300</strain>
    </source>
</reference>
<protein>
    <submittedName>
        <fullName evidence="2">S-adenosyl-L-methionine-dependent methyltransferase</fullName>
    </submittedName>
</protein>
<dbReference type="Proteomes" id="UP000326924">
    <property type="component" value="Unassembled WGS sequence"/>
</dbReference>
<dbReference type="GO" id="GO:0008168">
    <property type="term" value="F:methyltransferase activity"/>
    <property type="evidence" value="ECO:0007669"/>
    <property type="project" value="UniProtKB-KW"/>
</dbReference>
<keyword evidence="2" id="KW-0808">Transferase</keyword>
<keyword evidence="3" id="KW-1185">Reference proteome</keyword>
<comment type="caution">
    <text evidence="2">The sequence shown here is derived from an EMBL/GenBank/DDBJ whole genome shotgun (WGS) entry which is preliminary data.</text>
</comment>